<comment type="caution">
    <text evidence="1">The sequence shown here is derived from an EMBL/GenBank/DDBJ whole genome shotgun (WGS) entry which is preliminary data.</text>
</comment>
<sequence>MRLTKDTLIEGEIVKKGTSIKIKEMNYGFHGDDNNMDSKVKPFGDVTTMNKNSAIKRMLKNDITEVDHTEQGNYVYIYLSFQGGGEVTITTKKGDITDINVERAGGKAEEFKSMVSSEDIMNILMYSGR</sequence>
<protein>
    <submittedName>
        <fullName evidence="1">Uncharacterized protein</fullName>
    </submittedName>
</protein>
<organism evidence="1">
    <name type="scientific">marine sediment metagenome</name>
    <dbReference type="NCBI Taxonomy" id="412755"/>
    <lineage>
        <taxon>unclassified sequences</taxon>
        <taxon>metagenomes</taxon>
        <taxon>ecological metagenomes</taxon>
    </lineage>
</organism>
<reference evidence="1" key="1">
    <citation type="journal article" date="2014" name="Front. Microbiol.">
        <title>High frequency of phylogenetically diverse reductive dehalogenase-homologous genes in deep subseafloor sedimentary metagenomes.</title>
        <authorList>
            <person name="Kawai M."/>
            <person name="Futagami T."/>
            <person name="Toyoda A."/>
            <person name="Takaki Y."/>
            <person name="Nishi S."/>
            <person name="Hori S."/>
            <person name="Arai W."/>
            <person name="Tsubouchi T."/>
            <person name="Morono Y."/>
            <person name="Uchiyama I."/>
            <person name="Ito T."/>
            <person name="Fujiyama A."/>
            <person name="Inagaki F."/>
            <person name="Takami H."/>
        </authorList>
    </citation>
    <scope>NUCLEOTIDE SEQUENCE</scope>
    <source>
        <strain evidence="1">Expedition CK06-06</strain>
    </source>
</reference>
<dbReference type="AlphaFoldDB" id="X0U2C2"/>
<gene>
    <name evidence="1" type="ORF">S01H1_11845</name>
</gene>
<proteinExistence type="predicted"/>
<evidence type="ECO:0000313" key="1">
    <source>
        <dbReference type="EMBL" id="GAF82605.1"/>
    </source>
</evidence>
<dbReference type="EMBL" id="BARS01006053">
    <property type="protein sequence ID" value="GAF82605.1"/>
    <property type="molecule type" value="Genomic_DNA"/>
</dbReference>
<name>X0U2C2_9ZZZZ</name>
<accession>X0U2C2</accession>